<dbReference type="InterPro" id="IPR013094">
    <property type="entry name" value="AB_hydrolase_3"/>
</dbReference>
<name>A0ABR9W7F5_9BACT</name>
<sequence length="302" mass="32705">MKDNKYLSIGSFLKTFMITPDETPTLQQVRDRQAAYGLSAPLPFGWETKKMLLGNVPVLELSGPEATKSGAILFFHAGGYSAGSAADHAGLAAKLGCTAQVKCYCVDYRLAPEQIFPAAVEDSYNAYIALINLLDKDTPVVLAGDSAGGGLAVAITQLVKARGEKIPSAVYAISPWADMNQVGESFIVRGPYDPMLSKESLNDLRDIYLNGHDPSDPRASPVNGDFENFPSLLIHVGANEVLLSDALRLTSLSANAGNDVTLKVWQDMIHIFPWFYPHLEKANQAIEAAGAWLCEIFDQNKI</sequence>
<keyword evidence="2 5" id="KW-0378">Hydrolase</keyword>
<comment type="similarity">
    <text evidence="1">Belongs to the 'GDXG' lipolytic enzyme family.</text>
</comment>
<gene>
    <name evidence="5" type="ORF">IEE83_05640</name>
</gene>
<proteinExistence type="inferred from homology"/>
<dbReference type="InterPro" id="IPR029058">
    <property type="entry name" value="AB_hydrolase_fold"/>
</dbReference>
<keyword evidence="6" id="KW-1185">Reference proteome</keyword>
<protein>
    <submittedName>
        <fullName evidence="5">Alpha/beta hydrolase</fullName>
    </submittedName>
</protein>
<dbReference type="EMBL" id="JACYGY010000001">
    <property type="protein sequence ID" value="MBE9461358.1"/>
    <property type="molecule type" value="Genomic_DNA"/>
</dbReference>
<feature type="domain" description="Alpha/beta hydrolase fold-3" evidence="4">
    <location>
        <begin position="72"/>
        <end position="272"/>
    </location>
</feature>
<dbReference type="SUPFAM" id="SSF53474">
    <property type="entry name" value="alpha/beta-Hydrolases"/>
    <property type="match status" value="1"/>
</dbReference>
<dbReference type="PANTHER" id="PTHR48081:SF8">
    <property type="entry name" value="ALPHA_BETA HYDROLASE FOLD-3 DOMAIN-CONTAINING PROTEIN-RELATED"/>
    <property type="match status" value="1"/>
</dbReference>
<organism evidence="5 6">
    <name type="scientific">Dyadobacter subterraneus</name>
    <dbReference type="NCBI Taxonomy" id="2773304"/>
    <lineage>
        <taxon>Bacteria</taxon>
        <taxon>Pseudomonadati</taxon>
        <taxon>Bacteroidota</taxon>
        <taxon>Cytophagia</taxon>
        <taxon>Cytophagales</taxon>
        <taxon>Spirosomataceae</taxon>
        <taxon>Dyadobacter</taxon>
    </lineage>
</organism>
<dbReference type="Proteomes" id="UP000634134">
    <property type="component" value="Unassembled WGS sequence"/>
</dbReference>
<evidence type="ECO:0000259" key="4">
    <source>
        <dbReference type="Pfam" id="PF07859"/>
    </source>
</evidence>
<evidence type="ECO:0000256" key="1">
    <source>
        <dbReference type="ARBA" id="ARBA00010515"/>
    </source>
</evidence>
<dbReference type="Pfam" id="PF07859">
    <property type="entry name" value="Abhydrolase_3"/>
    <property type="match status" value="1"/>
</dbReference>
<reference evidence="6" key="1">
    <citation type="submission" date="2023-07" db="EMBL/GenBank/DDBJ databases">
        <title>Dyadobacter sp. nov 'subterranea' isolated from contaminted grondwater.</title>
        <authorList>
            <person name="Szabo I."/>
            <person name="Al-Omari J."/>
            <person name="Szerdahelyi S.G."/>
            <person name="Rado J."/>
        </authorList>
    </citation>
    <scope>NUCLEOTIDE SEQUENCE [LARGE SCALE GENOMIC DNA]</scope>
    <source>
        <strain evidence="6">UP-52</strain>
    </source>
</reference>
<evidence type="ECO:0000313" key="6">
    <source>
        <dbReference type="Proteomes" id="UP000634134"/>
    </source>
</evidence>
<feature type="active site" evidence="3">
    <location>
        <position position="146"/>
    </location>
</feature>
<dbReference type="InterPro" id="IPR050300">
    <property type="entry name" value="GDXG_lipolytic_enzyme"/>
</dbReference>
<dbReference type="InterPro" id="IPR033140">
    <property type="entry name" value="Lipase_GDXG_put_SER_AS"/>
</dbReference>
<comment type="caution">
    <text evidence="5">The sequence shown here is derived from an EMBL/GenBank/DDBJ whole genome shotgun (WGS) entry which is preliminary data.</text>
</comment>
<dbReference type="PANTHER" id="PTHR48081">
    <property type="entry name" value="AB HYDROLASE SUPERFAMILY PROTEIN C4A8.06C"/>
    <property type="match status" value="1"/>
</dbReference>
<evidence type="ECO:0000256" key="2">
    <source>
        <dbReference type="ARBA" id="ARBA00022801"/>
    </source>
</evidence>
<accession>A0ABR9W7F5</accession>
<evidence type="ECO:0000313" key="5">
    <source>
        <dbReference type="EMBL" id="MBE9461358.1"/>
    </source>
</evidence>
<evidence type="ECO:0000256" key="3">
    <source>
        <dbReference type="PROSITE-ProRule" id="PRU10038"/>
    </source>
</evidence>
<dbReference type="RefSeq" id="WP_194119627.1">
    <property type="nucleotide sequence ID" value="NZ_JACYGY010000001.1"/>
</dbReference>
<dbReference type="GO" id="GO:0016787">
    <property type="term" value="F:hydrolase activity"/>
    <property type="evidence" value="ECO:0007669"/>
    <property type="project" value="UniProtKB-KW"/>
</dbReference>
<dbReference type="Gene3D" id="3.40.50.1820">
    <property type="entry name" value="alpha/beta hydrolase"/>
    <property type="match status" value="1"/>
</dbReference>
<dbReference type="PROSITE" id="PS01174">
    <property type="entry name" value="LIPASE_GDXG_SER"/>
    <property type="match status" value="1"/>
</dbReference>